<dbReference type="InterPro" id="IPR002213">
    <property type="entry name" value="UDP_glucos_trans"/>
</dbReference>
<dbReference type="GO" id="GO:0016758">
    <property type="term" value="F:hexosyltransferase activity"/>
    <property type="evidence" value="ECO:0007669"/>
    <property type="project" value="UniProtKB-ARBA"/>
</dbReference>
<dbReference type="AlphaFoldDB" id="A0A3A4R6N8"/>
<dbReference type="SUPFAM" id="SSF53756">
    <property type="entry name" value="UDP-Glycosyltransferase/glycogen phosphorylase"/>
    <property type="match status" value="1"/>
</dbReference>
<comment type="caution">
    <text evidence="2">The sequence shown here is derived from an EMBL/GenBank/DDBJ whole genome shotgun (WGS) entry which is preliminary data.</text>
</comment>
<accession>A0A3A4R6N8</accession>
<dbReference type="CDD" id="cd03784">
    <property type="entry name" value="GT1_Gtf-like"/>
    <property type="match status" value="1"/>
</dbReference>
<dbReference type="Pfam" id="PF06722">
    <property type="entry name" value="EryCIII-like_C"/>
    <property type="match status" value="1"/>
</dbReference>
<dbReference type="PANTHER" id="PTHR21015">
    <property type="entry name" value="UDP-N-ACETYLGLUCOSAMINE--N-ACETYLMURAMYL-(PENTAPEPTIDE) PYROPHOSPHORYL-UNDECAPRENOL N-ACETYLGLUCOSAMINE TRANSFERASE 1"/>
    <property type="match status" value="1"/>
</dbReference>
<proteinExistence type="predicted"/>
<gene>
    <name evidence="2" type="ORF">C4541_10725</name>
</gene>
<name>A0A3A4R6N8_9BACT</name>
<reference evidence="2 3" key="1">
    <citation type="journal article" date="2017" name="ISME J.">
        <title>Energy and carbon metabolisms in a deep terrestrial subsurface fluid microbial community.</title>
        <authorList>
            <person name="Momper L."/>
            <person name="Jungbluth S.P."/>
            <person name="Lee M.D."/>
            <person name="Amend J.P."/>
        </authorList>
    </citation>
    <scope>NUCLEOTIDE SEQUENCE [LARGE SCALE GENOMIC DNA]</scope>
    <source>
        <strain evidence="2">SURF_26</strain>
    </source>
</reference>
<dbReference type="EMBL" id="QZJZ01000085">
    <property type="protein sequence ID" value="RJP57161.1"/>
    <property type="molecule type" value="Genomic_DNA"/>
</dbReference>
<organism evidence="2 3">
    <name type="scientific">Candidatus Auribacter fodinae</name>
    <dbReference type="NCBI Taxonomy" id="2093366"/>
    <lineage>
        <taxon>Bacteria</taxon>
        <taxon>Pseudomonadati</taxon>
        <taxon>Candidatus Auribacterota</taxon>
        <taxon>Candidatus Auribacteria</taxon>
        <taxon>Candidatus Auribacterales</taxon>
        <taxon>Candidatus Auribacteraceae</taxon>
        <taxon>Candidatus Auribacter</taxon>
    </lineage>
</organism>
<dbReference type="PANTHER" id="PTHR21015:SF22">
    <property type="entry name" value="GLYCOSYLTRANSFERASE"/>
    <property type="match status" value="1"/>
</dbReference>
<feature type="domain" description="Erythromycin biosynthesis protein CIII-like C-terminal" evidence="1">
    <location>
        <begin position="268"/>
        <end position="404"/>
    </location>
</feature>
<evidence type="ECO:0000313" key="3">
    <source>
        <dbReference type="Proteomes" id="UP000266426"/>
    </source>
</evidence>
<dbReference type="Gene3D" id="3.40.50.2000">
    <property type="entry name" value="Glycogen Phosphorylase B"/>
    <property type="match status" value="2"/>
</dbReference>
<sequence length="418" mass="47504">MATHFNNDLLRGHIVKPILFVTDANFLSHLLRCLEIAKVLRSRGETVIFAASGIYEKILADNGFERYPVYTNCPVHTMKATRASMFRYYNGNRLRQSVDSEIECIQKINPRVAVGDFRWTLRISTEYCKVPYVGIINTLWTKHYAEKRSISEKMLLGKLFGKRFMEWVSPYGQKLMMFDRGVYFWLLRKKLGLHPISDLNHEMYGEFNLMPDIPEFCPTNDLPENFRYIGPLFARSDRPEDLQKYKLPDEPYIYVTLGSTATPKMIQLVMDAFATIRTPVVMTTGGQHMPVTIPSNFMLFDYLPSNAAYKNAQAVVCHGGQGTLYQALSYGVPIIGIATHNDQQWNMDRITALNLGIQFGEDSCVPGDILAAYTTILNDPSYAQACEQIQKTLATYDAPRMAAELIVEYADKADCAQA</sequence>
<dbReference type="InterPro" id="IPR010610">
    <property type="entry name" value="EryCIII-like_C"/>
</dbReference>
<evidence type="ECO:0000313" key="2">
    <source>
        <dbReference type="EMBL" id="RJP57161.1"/>
    </source>
</evidence>
<evidence type="ECO:0000259" key="1">
    <source>
        <dbReference type="Pfam" id="PF06722"/>
    </source>
</evidence>
<dbReference type="Proteomes" id="UP000266426">
    <property type="component" value="Unassembled WGS sequence"/>
</dbReference>
<protein>
    <recommendedName>
        <fullName evidence="1">Erythromycin biosynthesis protein CIII-like C-terminal domain-containing protein</fullName>
    </recommendedName>
</protein>
<dbReference type="GO" id="GO:0008194">
    <property type="term" value="F:UDP-glycosyltransferase activity"/>
    <property type="evidence" value="ECO:0007669"/>
    <property type="project" value="InterPro"/>
</dbReference>